<evidence type="ECO:0000256" key="3">
    <source>
        <dbReference type="ARBA" id="ARBA00004230"/>
    </source>
</evidence>
<evidence type="ECO:0000256" key="16">
    <source>
        <dbReference type="ARBA" id="ARBA00023212"/>
    </source>
</evidence>
<keyword evidence="22" id="KW-1185">Reference proteome</keyword>
<comment type="similarity">
    <text evidence="19">Belongs to the CIBAR family.</text>
</comment>
<keyword evidence="16" id="KW-0206">Cytoskeleton</keyword>
<gene>
    <name evidence="21" type="ORF">H4Q32_006067</name>
</gene>
<evidence type="ECO:0000256" key="18">
    <source>
        <dbReference type="ARBA" id="ARBA00023273"/>
    </source>
</evidence>
<keyword evidence="6" id="KW-0221">Differentiation</keyword>
<feature type="compositionally biased region" description="Polar residues" evidence="20">
    <location>
        <begin position="281"/>
        <end position="303"/>
    </location>
</feature>
<evidence type="ECO:0000256" key="11">
    <source>
        <dbReference type="ARBA" id="ARBA00022946"/>
    </source>
</evidence>
<sequence>MSRTPDARARDTQTKQIQENITGVEKHFGDLCQLFAAYVRKTARLRDKADLLVKEINLYADTETPNLKCGLKNFADQLAKIQDYRQAEVERLEVKVIEPLKAYGNIVKTKREDLKQTQIARNREAKQMQQLEKMRQRNPSDRQIIVSLWSNVIMLLCCEPEELKSCVSAAWEHFVLYISLSVVSRKAESELQRATMDATRTTRQLEETIDDFEKQKIRDIKKILGEFVTVEMAFHAKSLEIYTTAYQHIQNVDEEGDLEVFRNSLHPPDYQSRLEIVRANSKLSLNRTGTSMSKSGTMQSRTSSRQRKRDDEEDEDEEEDDEDEDDLEEVTDDEH</sequence>
<dbReference type="PANTHER" id="PTHR21223">
    <property type="entry name" value="CBY1-INTERACTING BAR DOMAIN-CONTAINING PROTEIN HOMOLOG"/>
    <property type="match status" value="1"/>
</dbReference>
<dbReference type="InterPro" id="IPR027267">
    <property type="entry name" value="AH/BAR_dom_sf"/>
</dbReference>
<dbReference type="InterPro" id="IPR009602">
    <property type="entry name" value="CBAR/FAM92"/>
</dbReference>
<evidence type="ECO:0000256" key="10">
    <source>
        <dbReference type="ARBA" id="ARBA00022871"/>
    </source>
</evidence>
<dbReference type="Gene3D" id="1.20.1270.60">
    <property type="entry name" value="Arfaptin homology (AH) domain/BAR domain"/>
    <property type="match status" value="1"/>
</dbReference>
<dbReference type="PANTHER" id="PTHR21223:SF4">
    <property type="entry name" value="CBY1-INTERACTING BAR DOMAIN-CONTAINING PROTEIN 1"/>
    <property type="match status" value="1"/>
</dbReference>
<evidence type="ECO:0000256" key="12">
    <source>
        <dbReference type="ARBA" id="ARBA00023054"/>
    </source>
</evidence>
<keyword evidence="12" id="KW-0175">Coiled coil</keyword>
<dbReference type="EMBL" id="JACTAM010000019">
    <property type="protein sequence ID" value="KAI2652772.1"/>
    <property type="molecule type" value="Genomic_DNA"/>
</dbReference>
<keyword evidence="7" id="KW-0999">Mitochondrion inner membrane</keyword>
<keyword evidence="14" id="KW-0496">Mitochondrion</keyword>
<evidence type="ECO:0000256" key="1">
    <source>
        <dbReference type="ARBA" id="ARBA00004114"/>
    </source>
</evidence>
<keyword evidence="5" id="KW-0963">Cytoplasm</keyword>
<evidence type="ECO:0000313" key="22">
    <source>
        <dbReference type="Proteomes" id="UP000830375"/>
    </source>
</evidence>
<keyword evidence="17" id="KW-0539">Nucleus</keyword>
<reference evidence="21 22" key="1">
    <citation type="submission" date="2022-01" db="EMBL/GenBank/DDBJ databases">
        <title>A high-quality chromosome-level genome assembly of rohu carp, Labeo rohita.</title>
        <authorList>
            <person name="Arick M.A. II"/>
            <person name="Hsu C.-Y."/>
            <person name="Magbanua Z."/>
            <person name="Pechanova O."/>
            <person name="Grover C."/>
            <person name="Miller E."/>
            <person name="Thrash A."/>
            <person name="Ezzel L."/>
            <person name="Alam S."/>
            <person name="Benzie J."/>
            <person name="Hamilton M."/>
            <person name="Karsi A."/>
            <person name="Lawrence M.L."/>
            <person name="Peterson D.G."/>
        </authorList>
    </citation>
    <scope>NUCLEOTIDE SEQUENCE [LARGE SCALE GENOMIC DNA]</scope>
    <source>
        <strain evidence="22">BAU-BD-2019</strain>
        <tissue evidence="21">Blood</tissue>
    </source>
</reference>
<evidence type="ECO:0000256" key="4">
    <source>
        <dbReference type="ARBA" id="ARBA00004443"/>
    </source>
</evidence>
<dbReference type="SUPFAM" id="SSF103657">
    <property type="entry name" value="BAR/IMD domain-like"/>
    <property type="match status" value="1"/>
</dbReference>
<proteinExistence type="inferred from homology"/>
<comment type="subcellular location">
    <subcellularLocation>
        <location evidence="3">Cell projection</location>
        <location evidence="3">Cilium</location>
        <location evidence="3">Flagellum</location>
    </subcellularLocation>
    <subcellularLocation>
        <location evidence="1">Cytoplasm</location>
        <location evidence="1">Cytoskeleton</location>
        <location evidence="1">Microtubule organizing center</location>
        <location evidence="1">Centrosome</location>
        <location evidence="1">Centriole</location>
    </subcellularLocation>
    <subcellularLocation>
        <location evidence="4">Mitochondrion inner membrane</location>
        <topology evidence="4">Peripheral membrane protein</topology>
        <orientation evidence="4">Matrix side</orientation>
    </subcellularLocation>
    <subcellularLocation>
        <location evidence="2">Nucleus</location>
    </subcellularLocation>
</comment>
<feature type="region of interest" description="Disordered" evidence="20">
    <location>
        <begin position="281"/>
        <end position="335"/>
    </location>
</feature>
<keyword evidence="10" id="KW-0744">Spermatogenesis</keyword>
<evidence type="ECO:0000256" key="14">
    <source>
        <dbReference type="ARBA" id="ARBA00023128"/>
    </source>
</evidence>
<evidence type="ECO:0000256" key="5">
    <source>
        <dbReference type="ARBA" id="ARBA00022490"/>
    </source>
</evidence>
<evidence type="ECO:0000256" key="7">
    <source>
        <dbReference type="ARBA" id="ARBA00022792"/>
    </source>
</evidence>
<keyword evidence="9" id="KW-0282">Flagellum</keyword>
<evidence type="ECO:0000256" key="9">
    <source>
        <dbReference type="ARBA" id="ARBA00022846"/>
    </source>
</evidence>
<evidence type="ECO:0000256" key="20">
    <source>
        <dbReference type="SAM" id="MobiDB-lite"/>
    </source>
</evidence>
<dbReference type="InterPro" id="IPR035590">
    <property type="entry name" value="BAR_CBAR1/2"/>
</dbReference>
<evidence type="ECO:0000256" key="6">
    <source>
        <dbReference type="ARBA" id="ARBA00022782"/>
    </source>
</evidence>
<evidence type="ECO:0000256" key="15">
    <source>
        <dbReference type="ARBA" id="ARBA00023136"/>
    </source>
</evidence>
<evidence type="ECO:0000256" key="17">
    <source>
        <dbReference type="ARBA" id="ARBA00023242"/>
    </source>
</evidence>
<organism evidence="21 22">
    <name type="scientific">Labeo rohita</name>
    <name type="common">Indian major carp</name>
    <name type="synonym">Cyprinus rohita</name>
    <dbReference type="NCBI Taxonomy" id="84645"/>
    <lineage>
        <taxon>Eukaryota</taxon>
        <taxon>Metazoa</taxon>
        <taxon>Chordata</taxon>
        <taxon>Craniata</taxon>
        <taxon>Vertebrata</taxon>
        <taxon>Euteleostomi</taxon>
        <taxon>Actinopterygii</taxon>
        <taxon>Neopterygii</taxon>
        <taxon>Teleostei</taxon>
        <taxon>Ostariophysi</taxon>
        <taxon>Cypriniformes</taxon>
        <taxon>Cyprinidae</taxon>
        <taxon>Labeoninae</taxon>
        <taxon>Labeonini</taxon>
        <taxon>Labeo</taxon>
    </lineage>
</organism>
<dbReference type="Pfam" id="PF06730">
    <property type="entry name" value="FAM92"/>
    <property type="match status" value="2"/>
</dbReference>
<keyword evidence="18" id="KW-0966">Cell projection</keyword>
<keyword evidence="15" id="KW-0472">Membrane</keyword>
<keyword evidence="11" id="KW-0809">Transit peptide</keyword>
<dbReference type="CDD" id="cd07598">
    <property type="entry name" value="BAR_FAM92"/>
    <property type="match status" value="1"/>
</dbReference>
<dbReference type="Proteomes" id="UP000830375">
    <property type="component" value="Unassembled WGS sequence"/>
</dbReference>
<evidence type="ECO:0000313" key="21">
    <source>
        <dbReference type="EMBL" id="KAI2652772.1"/>
    </source>
</evidence>
<keyword evidence="13" id="KW-0969">Cilium</keyword>
<name>A0ABQ8LQ43_LABRO</name>
<evidence type="ECO:0000256" key="13">
    <source>
        <dbReference type="ARBA" id="ARBA00023069"/>
    </source>
</evidence>
<protein>
    <submittedName>
        <fullName evidence="21">Protein FAM92A</fullName>
    </submittedName>
</protein>
<feature type="compositionally biased region" description="Acidic residues" evidence="20">
    <location>
        <begin position="311"/>
        <end position="335"/>
    </location>
</feature>
<comment type="caution">
    <text evidence="21">The sequence shown here is derived from an EMBL/GenBank/DDBJ whole genome shotgun (WGS) entry which is preliminary data.</text>
</comment>
<evidence type="ECO:0000256" key="2">
    <source>
        <dbReference type="ARBA" id="ARBA00004123"/>
    </source>
</evidence>
<keyword evidence="8" id="KW-0970">Cilium biogenesis/degradation</keyword>
<evidence type="ECO:0000256" key="8">
    <source>
        <dbReference type="ARBA" id="ARBA00022794"/>
    </source>
</evidence>
<evidence type="ECO:0000256" key="19">
    <source>
        <dbReference type="ARBA" id="ARBA00029449"/>
    </source>
</evidence>
<accession>A0ABQ8LQ43</accession>